<comment type="caution">
    <text evidence="1">The sequence shown here is derived from an EMBL/GenBank/DDBJ whole genome shotgun (WGS) entry which is preliminary data.</text>
</comment>
<gene>
    <name evidence="1" type="ORF">CGLO_11175</name>
</gene>
<dbReference type="HOGENOM" id="CLU_3368441_0_0_1"/>
<organism evidence="1 2">
    <name type="scientific">Colletotrichum gloeosporioides (strain Cg-14)</name>
    <name type="common">Anthracnose fungus</name>
    <name type="synonym">Glomerella cingulata</name>
    <dbReference type="NCBI Taxonomy" id="1237896"/>
    <lineage>
        <taxon>Eukaryota</taxon>
        <taxon>Fungi</taxon>
        <taxon>Dikarya</taxon>
        <taxon>Ascomycota</taxon>
        <taxon>Pezizomycotina</taxon>
        <taxon>Sordariomycetes</taxon>
        <taxon>Hypocreomycetidae</taxon>
        <taxon>Glomerellales</taxon>
        <taxon>Glomerellaceae</taxon>
        <taxon>Colletotrichum</taxon>
        <taxon>Colletotrichum gloeosporioides species complex</taxon>
    </lineage>
</organism>
<name>T0K8W4_COLGC</name>
<accession>T0K8W4</accession>
<evidence type="ECO:0000313" key="2">
    <source>
        <dbReference type="Proteomes" id="UP000015530"/>
    </source>
</evidence>
<dbReference type="Proteomes" id="UP000015530">
    <property type="component" value="Unassembled WGS sequence"/>
</dbReference>
<protein>
    <submittedName>
        <fullName evidence="1">Uncharacterized protein</fullName>
    </submittedName>
</protein>
<reference evidence="2" key="1">
    <citation type="journal article" date="2013" name="Mol. Plant Microbe Interact.">
        <title>Global aspects of pacC regulation of pathogenicity genes in Colletotrichum gloeosporioides as revealed by transcriptome analysis.</title>
        <authorList>
            <person name="Alkan N."/>
            <person name="Meng X."/>
            <person name="Friedlander G."/>
            <person name="Reuveni E."/>
            <person name="Sukno S."/>
            <person name="Sherman A."/>
            <person name="Thon M."/>
            <person name="Fluhr R."/>
            <person name="Prusky D."/>
        </authorList>
    </citation>
    <scope>NUCLEOTIDE SEQUENCE [LARGE SCALE GENOMIC DNA]</scope>
    <source>
        <strain evidence="2">Cg-14</strain>
    </source>
</reference>
<dbReference type="AlphaFoldDB" id="T0K8W4"/>
<sequence>MNDALWNTFTIKMCKFFNQMVIIKKGTPWFVVKFL</sequence>
<evidence type="ECO:0000313" key="1">
    <source>
        <dbReference type="EMBL" id="EQB49488.1"/>
    </source>
</evidence>
<dbReference type="EMBL" id="AMYD01002311">
    <property type="protein sequence ID" value="EQB49488.1"/>
    <property type="molecule type" value="Genomic_DNA"/>
</dbReference>
<proteinExistence type="predicted"/>